<feature type="region of interest" description="Disordered" evidence="1">
    <location>
        <begin position="136"/>
        <end position="160"/>
    </location>
</feature>
<organism evidence="3 4">
    <name type="scientific">Anisodus tanguticus</name>
    <dbReference type="NCBI Taxonomy" id="243964"/>
    <lineage>
        <taxon>Eukaryota</taxon>
        <taxon>Viridiplantae</taxon>
        <taxon>Streptophyta</taxon>
        <taxon>Embryophyta</taxon>
        <taxon>Tracheophyta</taxon>
        <taxon>Spermatophyta</taxon>
        <taxon>Magnoliopsida</taxon>
        <taxon>eudicotyledons</taxon>
        <taxon>Gunneridae</taxon>
        <taxon>Pentapetalae</taxon>
        <taxon>asterids</taxon>
        <taxon>lamiids</taxon>
        <taxon>Solanales</taxon>
        <taxon>Solanaceae</taxon>
        <taxon>Solanoideae</taxon>
        <taxon>Hyoscyameae</taxon>
        <taxon>Anisodus</taxon>
    </lineage>
</organism>
<dbReference type="Pfam" id="PF05695">
    <property type="entry name" value="Ycf2"/>
    <property type="match status" value="1"/>
</dbReference>
<comment type="caution">
    <text evidence="3">The sequence shown here is derived from an EMBL/GenBank/DDBJ whole genome shotgun (WGS) entry which is preliminary data.</text>
</comment>
<dbReference type="InterPro" id="IPR056777">
    <property type="entry name" value="Ycf2_N"/>
</dbReference>
<evidence type="ECO:0000313" key="4">
    <source>
        <dbReference type="Proteomes" id="UP001291623"/>
    </source>
</evidence>
<dbReference type="AlphaFoldDB" id="A0AAE1VGE3"/>
<evidence type="ECO:0000259" key="2">
    <source>
        <dbReference type="Pfam" id="PF05695"/>
    </source>
</evidence>
<protein>
    <recommendedName>
        <fullName evidence="2">Ycf2 N-terminal domain-containing protein</fullName>
    </recommendedName>
</protein>
<feature type="compositionally biased region" description="Basic and acidic residues" evidence="1">
    <location>
        <begin position="136"/>
        <end position="146"/>
    </location>
</feature>
<evidence type="ECO:0000256" key="1">
    <source>
        <dbReference type="SAM" id="MobiDB-lite"/>
    </source>
</evidence>
<proteinExistence type="predicted"/>
<dbReference type="EMBL" id="JAVYJV010000011">
    <property type="protein sequence ID" value="KAK4359515.1"/>
    <property type="molecule type" value="Genomic_DNA"/>
</dbReference>
<evidence type="ECO:0000313" key="3">
    <source>
        <dbReference type="EMBL" id="KAK4359515.1"/>
    </source>
</evidence>
<accession>A0AAE1VGE3</accession>
<feature type="region of interest" description="Disordered" evidence="1">
    <location>
        <begin position="23"/>
        <end position="46"/>
    </location>
</feature>
<dbReference type="Proteomes" id="UP001291623">
    <property type="component" value="Unassembled WGS sequence"/>
</dbReference>
<reference evidence="3" key="1">
    <citation type="submission" date="2023-12" db="EMBL/GenBank/DDBJ databases">
        <title>Genome assembly of Anisodus tanguticus.</title>
        <authorList>
            <person name="Wang Y.-J."/>
        </authorList>
    </citation>
    <scope>NUCLEOTIDE SEQUENCE</scope>
    <source>
        <strain evidence="3">KB-2021</strain>
        <tissue evidence="3">Leaf</tissue>
    </source>
</reference>
<feature type="domain" description="Ycf2 N-terminal" evidence="2">
    <location>
        <begin position="53"/>
        <end position="101"/>
    </location>
</feature>
<name>A0AAE1VGE3_9SOLA</name>
<sequence length="160" mass="18322">MEPRAPSPEPRCCLRSGIPIGLTGMTVSPSESVKSEFRSNHTSQYTRPSNSLREIESGRFPKCLSGYSSMSRLFTEREKQMIDHLFPEEIEEFLGNPTRSSLKALRGKLDQEMGRIRQKYEIPIVQRIRSVLLRTGRIDDQEKSSEEASFNAPQDKQEED</sequence>
<keyword evidence="4" id="KW-1185">Reference proteome</keyword>
<gene>
    <name evidence="3" type="ORF">RND71_021744</name>
</gene>